<comment type="similarity">
    <text evidence="1">Belongs to the universal stress protein A family.</text>
</comment>
<dbReference type="Pfam" id="PF00582">
    <property type="entry name" value="Usp"/>
    <property type="match status" value="1"/>
</dbReference>
<organism evidence="3 4">
    <name type="scientific">Haloprofundus marisrubri</name>
    <dbReference type="NCBI Taxonomy" id="1514971"/>
    <lineage>
        <taxon>Archaea</taxon>
        <taxon>Methanobacteriati</taxon>
        <taxon>Methanobacteriota</taxon>
        <taxon>Stenosarchaea group</taxon>
        <taxon>Halobacteria</taxon>
        <taxon>Halobacteriales</taxon>
        <taxon>Haloferacaceae</taxon>
        <taxon>Haloprofundus</taxon>
    </lineage>
</organism>
<dbReference type="InterPro" id="IPR014729">
    <property type="entry name" value="Rossmann-like_a/b/a_fold"/>
</dbReference>
<evidence type="ECO:0000313" key="4">
    <source>
        <dbReference type="Proteomes" id="UP000054387"/>
    </source>
</evidence>
<name>A0A0W1R343_9EURY</name>
<protein>
    <recommendedName>
        <fullName evidence="2">UspA domain-containing protein</fullName>
    </recommendedName>
</protein>
<keyword evidence="4" id="KW-1185">Reference proteome</keyword>
<sequence>MPVDAEPERLDRQLDTLERLFDRDGVEVTVLHVYEEIDTPADEAGKTILESINENIESLQGVPETVEHAGTRLEDDGVAVSLRTTTGEPKQAILDAADDVDADAILIGNSRRTPVGKAVFGSVTQGLILEGERPVLVAN</sequence>
<dbReference type="AlphaFoldDB" id="A0A0W1R343"/>
<comment type="caution">
    <text evidence="3">The sequence shown here is derived from an EMBL/GenBank/DDBJ whole genome shotgun (WGS) entry which is preliminary data.</text>
</comment>
<dbReference type="Gene3D" id="3.40.50.620">
    <property type="entry name" value="HUPs"/>
    <property type="match status" value="1"/>
</dbReference>
<dbReference type="PANTHER" id="PTHR46268">
    <property type="entry name" value="STRESS RESPONSE PROTEIN NHAX"/>
    <property type="match status" value="1"/>
</dbReference>
<dbReference type="InterPro" id="IPR006016">
    <property type="entry name" value="UspA"/>
</dbReference>
<reference evidence="3 4" key="1">
    <citation type="submission" date="2015-12" db="EMBL/GenBank/DDBJ databases">
        <title>Haloprofundus marisrubri gen. nov., sp. nov., an extremely halophilic archaeon isolated from the Discovery deep brine-seawater interface in the Red Sea.</title>
        <authorList>
            <person name="Zhang G."/>
            <person name="Stingl U."/>
            <person name="Rashid M."/>
        </authorList>
    </citation>
    <scope>NUCLEOTIDE SEQUENCE [LARGE SCALE GENOMIC DNA]</scope>
    <source>
        <strain evidence="3 4">SB9</strain>
    </source>
</reference>
<evidence type="ECO:0000313" key="3">
    <source>
        <dbReference type="EMBL" id="KTG07751.1"/>
    </source>
</evidence>
<dbReference type="PANTHER" id="PTHR46268:SF6">
    <property type="entry name" value="UNIVERSAL STRESS PROTEIN UP12"/>
    <property type="match status" value="1"/>
</dbReference>
<gene>
    <name evidence="3" type="ORF">AUR64_02615</name>
</gene>
<evidence type="ECO:0000256" key="1">
    <source>
        <dbReference type="ARBA" id="ARBA00008791"/>
    </source>
</evidence>
<accession>A0A0W1R343</accession>
<dbReference type="Proteomes" id="UP000054387">
    <property type="component" value="Unassembled WGS sequence"/>
</dbReference>
<dbReference type="SUPFAM" id="SSF52402">
    <property type="entry name" value="Adenine nucleotide alpha hydrolases-like"/>
    <property type="match status" value="1"/>
</dbReference>
<feature type="domain" description="UspA" evidence="2">
    <location>
        <begin position="2"/>
        <end position="137"/>
    </location>
</feature>
<dbReference type="EMBL" id="LOPU01000040">
    <property type="protein sequence ID" value="KTG07751.1"/>
    <property type="molecule type" value="Genomic_DNA"/>
</dbReference>
<proteinExistence type="inferred from homology"/>
<dbReference type="STRING" id="1514971.AUR64_02615"/>
<evidence type="ECO:0000259" key="2">
    <source>
        <dbReference type="Pfam" id="PF00582"/>
    </source>
</evidence>